<comment type="caution">
    <text evidence="4">The sequence shown here is derived from an EMBL/GenBank/DDBJ whole genome shotgun (WGS) entry which is preliminary data.</text>
</comment>
<gene>
    <name evidence="4" type="ORF">LQ50_19795</name>
</gene>
<feature type="repeat" description="TPR" evidence="1">
    <location>
        <begin position="32"/>
        <end position="65"/>
    </location>
</feature>
<feature type="compositionally biased region" description="Polar residues" evidence="2">
    <location>
        <begin position="499"/>
        <end position="510"/>
    </location>
</feature>
<dbReference type="eggNOG" id="COG4870">
    <property type="taxonomic scope" value="Bacteria"/>
</dbReference>
<dbReference type="OrthoDB" id="6372180at2"/>
<evidence type="ECO:0000313" key="4">
    <source>
        <dbReference type="EMBL" id="KHF38720.1"/>
    </source>
</evidence>
<dbReference type="STRING" id="333138.LQ50_19795"/>
<keyword evidence="5" id="KW-1185">Reference proteome</keyword>
<dbReference type="Proteomes" id="UP000030832">
    <property type="component" value="Unassembled WGS sequence"/>
</dbReference>
<evidence type="ECO:0000313" key="5">
    <source>
        <dbReference type="Proteomes" id="UP000030832"/>
    </source>
</evidence>
<feature type="compositionally biased region" description="Low complexity" evidence="2">
    <location>
        <begin position="471"/>
        <end position="481"/>
    </location>
</feature>
<feature type="domain" description="Bacterial repeat" evidence="3">
    <location>
        <begin position="321"/>
        <end position="389"/>
    </location>
</feature>
<evidence type="ECO:0000259" key="3">
    <source>
        <dbReference type="Pfam" id="PF18998"/>
    </source>
</evidence>
<dbReference type="InterPro" id="IPR011990">
    <property type="entry name" value="TPR-like_helical_dom_sf"/>
</dbReference>
<dbReference type="SUPFAM" id="SSF48452">
    <property type="entry name" value="TPR-like"/>
    <property type="match status" value="1"/>
</dbReference>
<feature type="domain" description="Bacterial repeat" evidence="3">
    <location>
        <begin position="394"/>
        <end position="463"/>
    </location>
</feature>
<dbReference type="RefSeq" id="WP_034632123.1">
    <property type="nucleotide sequence ID" value="NZ_JRJU01000032.1"/>
</dbReference>
<dbReference type="Gene3D" id="1.25.40.10">
    <property type="entry name" value="Tetratricopeptide repeat domain"/>
    <property type="match status" value="1"/>
</dbReference>
<feature type="domain" description="Bacterial repeat" evidence="3">
    <location>
        <begin position="559"/>
        <end position="625"/>
    </location>
</feature>
<name>A0A0B0IBQ1_9BACI</name>
<feature type="region of interest" description="Disordered" evidence="2">
    <location>
        <begin position="465"/>
        <end position="512"/>
    </location>
</feature>
<dbReference type="EMBL" id="JRJU01000032">
    <property type="protein sequence ID" value="KHF38720.1"/>
    <property type="molecule type" value="Genomic_DNA"/>
</dbReference>
<organism evidence="4 5">
    <name type="scientific">Halalkalibacter okhensis</name>
    <dbReference type="NCBI Taxonomy" id="333138"/>
    <lineage>
        <taxon>Bacteria</taxon>
        <taxon>Bacillati</taxon>
        <taxon>Bacillota</taxon>
        <taxon>Bacilli</taxon>
        <taxon>Bacillales</taxon>
        <taxon>Bacillaceae</taxon>
        <taxon>Halalkalibacter</taxon>
    </lineage>
</organism>
<feature type="domain" description="Bacterial repeat" evidence="3">
    <location>
        <begin position="482"/>
        <end position="552"/>
    </location>
</feature>
<dbReference type="Pfam" id="PF14559">
    <property type="entry name" value="TPR_19"/>
    <property type="match status" value="1"/>
</dbReference>
<dbReference type="PROSITE" id="PS50005">
    <property type="entry name" value="TPR"/>
    <property type="match status" value="1"/>
</dbReference>
<dbReference type="Pfam" id="PF18998">
    <property type="entry name" value="Flg_new_2"/>
    <property type="match status" value="4"/>
</dbReference>
<dbReference type="InterPro" id="IPR044060">
    <property type="entry name" value="Bacterial_rp_domain"/>
</dbReference>
<evidence type="ECO:0000256" key="2">
    <source>
        <dbReference type="SAM" id="MobiDB-lite"/>
    </source>
</evidence>
<dbReference type="AlphaFoldDB" id="A0A0B0IBQ1"/>
<accession>A0A0B0IBQ1</accession>
<reference evidence="4 5" key="1">
    <citation type="submission" date="2014-09" db="EMBL/GenBank/DDBJ databases">
        <title>Genome sequencing and annotation of Bacillus Okhensis strain Kh10-101T.</title>
        <authorList>
            <person name="Prakash J.S."/>
        </authorList>
    </citation>
    <scope>NUCLEOTIDE SEQUENCE [LARGE SCALE GENOMIC DNA]</scope>
    <source>
        <strain evidence="5">Kh10-101T</strain>
    </source>
</reference>
<keyword evidence="1" id="KW-0802">TPR repeat</keyword>
<dbReference type="InterPro" id="IPR019734">
    <property type="entry name" value="TPR_rpt"/>
</dbReference>
<evidence type="ECO:0000256" key="1">
    <source>
        <dbReference type="PROSITE-ProRule" id="PRU00339"/>
    </source>
</evidence>
<sequence>MDKKFILLILSGIIVISLMGIFTVHAIHSDNLSNQLDIANNHFDREEYEKSIEAYINVLELDPLNVNARLGLSKAYLAISNFDQAKTILLEGIELIPIEESFYSNLAHIYIGESEVIAALKILENGISITDSSSLQETYESINESIFIKSRTLVQKEYSRKLELVWEKDSGETIPLTANWQVLDNSIGIIEESETNDKHVDFFGIEVGETVVRADVEDFSIDKQIIVREQVLENIIVKPQEHKTLAIGQPLSITLEGLDAAGNPIDFNPEWSMSNKIGELETSSGLQSTFTAFQEGQTTISIRYEDYQKQFDLNIEGENKTISYETTGGGEVIIFPGQTSYPIDSLVTIEARPKAGWKFIGWGGDLEGESNPANITVTDHLNIQAIFEEELTHTLSLDKTGDGEIIRSSMNSEFTHMDTITLTARPSSGWTFKGWEGSEPTTNDRITVTMNNNKSFKAIFVKKENNPQPEPTQEQQSPTPSYTLSLGASEGGQIRKDQSGNQFKNGTKVNLTALPNPGWKFDRWEGAISGTSGNATITMNENKNVRAVFSKEEPKNFNLSTTISGDGTISGVRNGSYTDGSTATITAVPAEGWEFDHWEGDASGNNPSLSITINRDMAITAVFKSSDLD</sequence>
<protein>
    <recommendedName>
        <fullName evidence="3">Bacterial repeat domain-containing protein</fullName>
    </recommendedName>
</protein>
<proteinExistence type="predicted"/>